<evidence type="ECO:0000256" key="1">
    <source>
        <dbReference type="ARBA" id="ARBA00004308"/>
    </source>
</evidence>
<dbReference type="SUPFAM" id="SSF55711">
    <property type="entry name" value="Subdomain of clathrin and coatomer appendage domain"/>
    <property type="match status" value="1"/>
</dbReference>
<reference evidence="7" key="1">
    <citation type="submission" date="2023-03" db="EMBL/GenBank/DDBJ databases">
        <title>Mating type loci evolution in Malassezia.</title>
        <authorList>
            <person name="Coelho M.A."/>
        </authorList>
    </citation>
    <scope>NUCLEOTIDE SEQUENCE</scope>
    <source>
        <strain evidence="7">CBS 11721</strain>
    </source>
</reference>
<dbReference type="EMBL" id="CP119878">
    <property type="protein sequence ID" value="WFD34430.1"/>
    <property type="molecule type" value="Genomic_DNA"/>
</dbReference>
<keyword evidence="2" id="KW-0813">Transport</keyword>
<feature type="domain" description="Clathrin adaptor alpha-adaptin appendage C-terminal subdomain" evidence="6">
    <location>
        <begin position="643"/>
        <end position="728"/>
    </location>
</feature>
<keyword evidence="8" id="KW-1185">Reference proteome</keyword>
<dbReference type="GO" id="GO:0030131">
    <property type="term" value="C:clathrin adaptor complex"/>
    <property type="evidence" value="ECO:0007669"/>
    <property type="project" value="InterPro"/>
</dbReference>
<accession>A0AAF0ESI5</accession>
<dbReference type="Proteomes" id="UP001219933">
    <property type="component" value="Chromosome 2"/>
</dbReference>
<dbReference type="InterPro" id="IPR016024">
    <property type="entry name" value="ARM-type_fold"/>
</dbReference>
<dbReference type="PANTHER" id="PTHR22780">
    <property type="entry name" value="ADAPTIN, ALPHA/GAMMA/EPSILON"/>
    <property type="match status" value="1"/>
</dbReference>
<dbReference type="GO" id="GO:0006886">
    <property type="term" value="P:intracellular protein transport"/>
    <property type="evidence" value="ECO:0007669"/>
    <property type="project" value="InterPro"/>
</dbReference>
<dbReference type="AlphaFoldDB" id="A0AAF0ESI5"/>
<dbReference type="InterPro" id="IPR009028">
    <property type="entry name" value="Coatomer/calthrin_app_sub_C"/>
</dbReference>
<evidence type="ECO:0000256" key="3">
    <source>
        <dbReference type="ARBA" id="ARBA00022927"/>
    </source>
</evidence>
<dbReference type="Pfam" id="PF01602">
    <property type="entry name" value="Adaptin_N"/>
    <property type="match status" value="1"/>
</dbReference>
<dbReference type="InterPro" id="IPR002553">
    <property type="entry name" value="Clathrin/coatomer_adapt-like_N"/>
</dbReference>
<evidence type="ECO:0000259" key="6">
    <source>
        <dbReference type="Pfam" id="PF02296"/>
    </source>
</evidence>
<dbReference type="InterPro" id="IPR012295">
    <property type="entry name" value="TBP_dom_sf"/>
</dbReference>
<proteinExistence type="predicted"/>
<dbReference type="SUPFAM" id="SSF48371">
    <property type="entry name" value="ARM repeat"/>
    <property type="match status" value="1"/>
</dbReference>
<organism evidence="7 8">
    <name type="scientific">Malassezia cuniculi</name>
    <dbReference type="NCBI Taxonomy" id="948313"/>
    <lineage>
        <taxon>Eukaryota</taxon>
        <taxon>Fungi</taxon>
        <taxon>Dikarya</taxon>
        <taxon>Basidiomycota</taxon>
        <taxon>Ustilaginomycotina</taxon>
        <taxon>Malasseziomycetes</taxon>
        <taxon>Malasseziales</taxon>
        <taxon>Malasseziaceae</taxon>
        <taxon>Malassezia</taxon>
    </lineage>
</organism>
<dbReference type="InterPro" id="IPR011989">
    <property type="entry name" value="ARM-like"/>
</dbReference>
<dbReference type="Gene3D" id="3.30.310.10">
    <property type="entry name" value="TATA-Binding Protein"/>
    <property type="match status" value="1"/>
</dbReference>
<dbReference type="InterPro" id="IPR003164">
    <property type="entry name" value="Clathrin_a-adaptin_app_sub_C"/>
</dbReference>
<dbReference type="GO" id="GO:0016192">
    <property type="term" value="P:vesicle-mediated transport"/>
    <property type="evidence" value="ECO:0007669"/>
    <property type="project" value="InterPro"/>
</dbReference>
<dbReference type="InterPro" id="IPR050840">
    <property type="entry name" value="Adaptor_Complx_Large_Subunit"/>
</dbReference>
<evidence type="ECO:0000256" key="4">
    <source>
        <dbReference type="ARBA" id="ARBA00023136"/>
    </source>
</evidence>
<name>A0AAF0ESI5_9BASI</name>
<evidence type="ECO:0000256" key="2">
    <source>
        <dbReference type="ARBA" id="ARBA00022448"/>
    </source>
</evidence>
<evidence type="ECO:0000259" key="5">
    <source>
        <dbReference type="Pfam" id="PF01602"/>
    </source>
</evidence>
<feature type="domain" description="Clathrin/coatomer adaptor adaptin-like N-terminal" evidence="5">
    <location>
        <begin position="20"/>
        <end position="569"/>
    </location>
</feature>
<evidence type="ECO:0000313" key="8">
    <source>
        <dbReference type="Proteomes" id="UP001219933"/>
    </source>
</evidence>
<keyword evidence="4" id="KW-0472">Membrane</keyword>
<gene>
    <name evidence="7" type="ORF">MCUN1_001271</name>
</gene>
<protein>
    <recommendedName>
        <fullName evidence="9">AP-2 complex subunit alpha</fullName>
    </recommendedName>
</protein>
<dbReference type="Pfam" id="PF02296">
    <property type="entry name" value="Alpha_adaptin_C"/>
    <property type="match status" value="1"/>
</dbReference>
<dbReference type="Gene3D" id="1.25.10.10">
    <property type="entry name" value="Leucine-rich Repeat Variant"/>
    <property type="match status" value="1"/>
</dbReference>
<evidence type="ECO:0008006" key="9">
    <source>
        <dbReference type="Google" id="ProtNLM"/>
    </source>
</evidence>
<dbReference type="GO" id="GO:0012505">
    <property type="term" value="C:endomembrane system"/>
    <property type="evidence" value="ECO:0007669"/>
    <property type="project" value="UniProtKB-SubCell"/>
</dbReference>
<evidence type="ECO:0000313" key="7">
    <source>
        <dbReference type="EMBL" id="WFD34430.1"/>
    </source>
</evidence>
<comment type="subcellular location">
    <subcellularLocation>
        <location evidence="1">Endomembrane system</location>
    </subcellularLocation>
</comment>
<keyword evidence="3" id="KW-0653">Protein transport</keyword>
<sequence>MRGLTQYITELQACSSRVDESKRVNEELAHIRHKFRTPAAINGYQRKKYVAKIIYTYMLGYNVDMGHAEALKLITSTRYSEKQIGYLALTLLTHEQSDLTHAIISAIRKDLSSTHETFACLALNAIANVACMDMANTLGTIVLDLLVSHTSNTNVRKKAALTLVRMHRTGHLVADVGRWADRIASLIHNPDVGLAMSATSLLTELAATKSDRAAFQVARDEAILRLRDIYTDKDYPDDYVYYSVPVPWLQVKLLRLLQCFEPGGGDLEGLYKVLNTIIYMPDIPEHVSQRNATCAIVFEAIRLAIYLDTGSSSSARSIVLLGRLLDAKDVNIRYLALDALATAAANVASLAPIKAHEVTILATLRDPDTSLRWKALDVVYAMSDSDNYARLLKSLFKSMHGAPQDLRRSMAFCAALIIEQFARDSAWYVDMMLELVHIARSSVGDLWVRIAHVITNNAEAQEYAAMRTLEALRQPCPEALVQLAAYVLGEYGYLIAKHQNAAAHDQFAALHARAIPCSAQTGALVLTTYAKWLSVYHELRKPLLDAIYAQRTAQDPELQQRACEYAALAQIPGLLEKVVAAMPLFSDSAHATEHPQGTLAPGESCVWSTRLTCHAAYVHAPHVRVTAGDRVLSALLPLPITLFMCPVQLGRDEFFVRWRCLSGDLEAQRVISMMPTVEKAMYESAIAESGFAVLHGIDSRSTSVVGAGVIANGAVACLIRVEPYAPAKLN</sequence>